<dbReference type="InterPro" id="IPR001033">
    <property type="entry name" value="Alpha_catenin"/>
</dbReference>
<dbReference type="GeneID" id="109431036"/>
<evidence type="ECO:0000256" key="3">
    <source>
        <dbReference type="ARBA" id="ARBA00022490"/>
    </source>
</evidence>
<dbReference type="Gene3D" id="1.20.120.230">
    <property type="entry name" value="Alpha-catenin/vinculin-like"/>
    <property type="match status" value="4"/>
</dbReference>
<reference evidence="5" key="2">
    <citation type="submission" date="2025-05" db="UniProtKB">
        <authorList>
            <consortium name="EnsemblMetazoa"/>
        </authorList>
    </citation>
    <scope>IDENTIFICATION</scope>
    <source>
        <strain evidence="5">Foshan</strain>
    </source>
</reference>
<dbReference type="Pfam" id="PF01044">
    <property type="entry name" value="Vinculin"/>
    <property type="match status" value="2"/>
</dbReference>
<feature type="compositionally biased region" description="Basic and acidic residues" evidence="4">
    <location>
        <begin position="93"/>
        <end position="106"/>
    </location>
</feature>
<accession>A0ABM1Y6L4</accession>
<feature type="region of interest" description="Disordered" evidence="4">
    <location>
        <begin position="1"/>
        <end position="106"/>
    </location>
</feature>
<dbReference type="InterPro" id="IPR030045">
    <property type="entry name" value="CTNNAL1"/>
</dbReference>
<dbReference type="InterPro" id="IPR036723">
    <property type="entry name" value="Alpha-catenin/vinculin-like_sf"/>
</dbReference>
<protein>
    <recommendedName>
        <fullName evidence="7">Alpha-catenin</fullName>
    </recommendedName>
</protein>
<evidence type="ECO:0008006" key="7">
    <source>
        <dbReference type="Google" id="ProtNLM"/>
    </source>
</evidence>
<feature type="compositionally biased region" description="Low complexity" evidence="4">
    <location>
        <begin position="64"/>
        <end position="82"/>
    </location>
</feature>
<feature type="compositionally biased region" description="Low complexity" evidence="4">
    <location>
        <begin position="368"/>
        <end position="378"/>
    </location>
</feature>
<comment type="subcellular location">
    <subcellularLocation>
        <location evidence="1">Cytoplasm</location>
    </subcellularLocation>
</comment>
<evidence type="ECO:0000313" key="5">
    <source>
        <dbReference type="EnsemblMetazoa" id="AALFPA23_006247.P8093"/>
    </source>
</evidence>
<feature type="region of interest" description="Disordered" evidence="4">
    <location>
        <begin position="676"/>
        <end position="701"/>
    </location>
</feature>
<name>A0ABM1Y6L4_AEDAL</name>
<feature type="compositionally biased region" description="Basic and acidic residues" evidence="4">
    <location>
        <begin position="398"/>
        <end position="437"/>
    </location>
</feature>
<dbReference type="EnsemblMetazoa" id="AALFPA23_006247.R8093">
    <property type="protein sequence ID" value="AALFPA23_006247.P8093"/>
    <property type="gene ID" value="AALFPA23_006247"/>
</dbReference>
<dbReference type="SUPFAM" id="SSF47220">
    <property type="entry name" value="alpha-catenin/vinculin-like"/>
    <property type="match status" value="3"/>
</dbReference>
<sequence length="939" mass="103604">MDDTSYFKSGSAASGGGAGAVPSGTEEIGASGGGCGGGVSPGGASVGSSAGAVGGGQSGERDGSTSGSIRRRSTSNSSVNRGTHSKISNLVQHRSEQQHHTSERTMRAIGRVGQAVNLAVERFVTVGETIADDNPEIKQDMYDACKEARAAGSSIERLCDIAATDPTVGYSPRPNPIDDRGPMIRAARTLLSSVTRVLLLADIVVVKQLLLAKDRVARTLSRLESVANFTEFVKAFSVFGAEMVELAHVTGNRQNDLKDERRRAQMSSARQVLERSTMMLLTSSRTCIRHPECPHSKENRDTVFCQMRRAMDLIHYVVKDGILETASERNALRQVPEWDSERATAFTCLRHFSRLIEMSRPDYERRSTSGSKTSSSMTAAVGPPPLGAKDCVSPTANIRDKETGIEYRRELTRRNSERDRDRNSIGHSREYSTREREFPKYDNKSELGISIFSSDTREQLLAALDKVCEKTQDFTDSAYTSHDYRENILLLCDRAKLELNQLMRIAVSMEQYPNASYDIEGAIESVLTAAHDLTTQLTLTAQDQSAELSHIIKAGIDIANSLRNIALNQEIDRLQECADRFHEHIDHILEVCKLLRQIALTETLQVQAKFTEINVRIYGPQVITAARALTSHPESKHAKDNLEVFVDMWQWLSTDVTTITKEVIDLAQTTNKTDKTTEYLSLPRPGKHGTTSKPLKPTRLDSEEQEKIAKTGLEMKMVTNEMDAETDKWNGASEENNDIVKRAKNMSAMAFSMYQFTKGEGTLRTTQDLFTQAEYFAEEANRLYKVVRQFSYQVPAGAPKKELLDHLDKVPTYVQTLQFTVKDPTVGKAATFVKVDHVIQETKNLMNVISKVVSTCFDCANKIYELTGMPFDNRLINVPSVMAPIESSILSRKSTNSKYKLDFSGLAGRAASGGARDEDGSSGLQGDSKGSTTSTEASM</sequence>
<evidence type="ECO:0000256" key="2">
    <source>
        <dbReference type="ARBA" id="ARBA00008376"/>
    </source>
</evidence>
<dbReference type="PANTHER" id="PTHR46342:SF1">
    <property type="entry name" value="ALPHA-CATULIN"/>
    <property type="match status" value="1"/>
</dbReference>
<evidence type="ECO:0000256" key="1">
    <source>
        <dbReference type="ARBA" id="ARBA00004496"/>
    </source>
</evidence>
<evidence type="ECO:0000313" key="6">
    <source>
        <dbReference type="Proteomes" id="UP000069940"/>
    </source>
</evidence>
<feature type="compositionally biased region" description="Gly residues" evidence="4">
    <location>
        <begin position="30"/>
        <end position="45"/>
    </location>
</feature>
<dbReference type="Proteomes" id="UP000069940">
    <property type="component" value="Unassembled WGS sequence"/>
</dbReference>
<organism evidence="5 6">
    <name type="scientific">Aedes albopictus</name>
    <name type="common">Asian tiger mosquito</name>
    <name type="synonym">Stegomyia albopicta</name>
    <dbReference type="NCBI Taxonomy" id="7160"/>
    <lineage>
        <taxon>Eukaryota</taxon>
        <taxon>Metazoa</taxon>
        <taxon>Ecdysozoa</taxon>
        <taxon>Arthropoda</taxon>
        <taxon>Hexapoda</taxon>
        <taxon>Insecta</taxon>
        <taxon>Pterygota</taxon>
        <taxon>Neoptera</taxon>
        <taxon>Endopterygota</taxon>
        <taxon>Diptera</taxon>
        <taxon>Nematocera</taxon>
        <taxon>Culicoidea</taxon>
        <taxon>Culicidae</taxon>
        <taxon>Culicinae</taxon>
        <taxon>Aedini</taxon>
        <taxon>Aedes</taxon>
        <taxon>Stegomyia</taxon>
    </lineage>
</organism>
<keyword evidence="6" id="KW-1185">Reference proteome</keyword>
<dbReference type="PRINTS" id="PR00805">
    <property type="entry name" value="ALPHACATENIN"/>
</dbReference>
<feature type="compositionally biased region" description="Polar residues" evidence="4">
    <location>
        <begin position="924"/>
        <end position="939"/>
    </location>
</feature>
<evidence type="ECO:0000256" key="4">
    <source>
        <dbReference type="SAM" id="MobiDB-lite"/>
    </source>
</evidence>
<feature type="region of interest" description="Disordered" evidence="4">
    <location>
        <begin position="362"/>
        <end position="437"/>
    </location>
</feature>
<dbReference type="PANTHER" id="PTHR46342">
    <property type="entry name" value="ALPHA-CATULIN"/>
    <property type="match status" value="1"/>
</dbReference>
<comment type="similarity">
    <text evidence="2">Belongs to the vinculin/alpha-catenin family.</text>
</comment>
<dbReference type="InterPro" id="IPR006077">
    <property type="entry name" value="Vinculin/catenin"/>
</dbReference>
<dbReference type="RefSeq" id="XP_062698468.1">
    <property type="nucleotide sequence ID" value="XM_062842484.1"/>
</dbReference>
<feature type="region of interest" description="Disordered" evidence="4">
    <location>
        <begin position="909"/>
        <end position="939"/>
    </location>
</feature>
<keyword evidence="3" id="KW-0963">Cytoplasm</keyword>
<proteinExistence type="inferred from homology"/>
<reference evidence="6" key="1">
    <citation type="journal article" date="2015" name="Proc. Natl. Acad. Sci. U.S.A.">
        <title>Genome sequence of the Asian Tiger mosquito, Aedes albopictus, reveals insights into its biology, genetics, and evolution.</title>
        <authorList>
            <person name="Chen X.G."/>
            <person name="Jiang X."/>
            <person name="Gu J."/>
            <person name="Xu M."/>
            <person name="Wu Y."/>
            <person name="Deng Y."/>
            <person name="Zhang C."/>
            <person name="Bonizzoni M."/>
            <person name="Dermauw W."/>
            <person name="Vontas J."/>
            <person name="Armbruster P."/>
            <person name="Huang X."/>
            <person name="Yang Y."/>
            <person name="Zhang H."/>
            <person name="He W."/>
            <person name="Peng H."/>
            <person name="Liu Y."/>
            <person name="Wu K."/>
            <person name="Chen J."/>
            <person name="Lirakis M."/>
            <person name="Topalis P."/>
            <person name="Van Leeuwen T."/>
            <person name="Hall A.B."/>
            <person name="Jiang X."/>
            <person name="Thorpe C."/>
            <person name="Mueller R.L."/>
            <person name="Sun C."/>
            <person name="Waterhouse R.M."/>
            <person name="Yan G."/>
            <person name="Tu Z.J."/>
            <person name="Fang X."/>
            <person name="James A.A."/>
        </authorList>
    </citation>
    <scope>NUCLEOTIDE SEQUENCE [LARGE SCALE GENOMIC DNA]</scope>
    <source>
        <strain evidence="6">Foshan</strain>
    </source>
</reference>